<keyword evidence="3" id="KW-1185">Reference proteome</keyword>
<gene>
    <name evidence="2" type="ORF">ATE48_13110</name>
</gene>
<evidence type="ECO:0000313" key="2">
    <source>
        <dbReference type="EMBL" id="ANP46782.1"/>
    </source>
</evidence>
<dbReference type="OrthoDB" id="7173870at2"/>
<proteinExistence type="predicted"/>
<feature type="transmembrane region" description="Helical" evidence="1">
    <location>
        <begin position="12"/>
        <end position="31"/>
    </location>
</feature>
<accession>A0A1B1AJP6</accession>
<organism evidence="2 3">
    <name type="scientific">Candidatus Viadribacter manganicus</name>
    <dbReference type="NCBI Taxonomy" id="1759059"/>
    <lineage>
        <taxon>Bacteria</taxon>
        <taxon>Pseudomonadati</taxon>
        <taxon>Pseudomonadota</taxon>
        <taxon>Alphaproteobacteria</taxon>
        <taxon>Hyphomonadales</taxon>
        <taxon>Hyphomonadaceae</taxon>
        <taxon>Candidatus Viadribacter</taxon>
    </lineage>
</organism>
<sequence length="53" mass="5690">MSYEQASHLAQTSGLVLLAVCFGLAVIYALWPGNKLKFDHAARSPLENGDDNG</sequence>
<dbReference type="CDD" id="cd01324">
    <property type="entry name" value="cbb3_Oxidase_CcoQ"/>
    <property type="match status" value="1"/>
</dbReference>
<dbReference type="KEGG" id="cbot:ATE48_13110"/>
<dbReference type="Proteomes" id="UP000092498">
    <property type="component" value="Chromosome"/>
</dbReference>
<dbReference type="AlphaFoldDB" id="A0A1B1AJP6"/>
<dbReference type="RefSeq" id="WP_066772215.1">
    <property type="nucleotide sequence ID" value="NZ_CP013244.1"/>
</dbReference>
<dbReference type="InterPro" id="IPR008621">
    <property type="entry name" value="Cbb3-typ_cyt_oxidase_comp"/>
</dbReference>
<reference evidence="2 3" key="1">
    <citation type="submission" date="2015-11" db="EMBL/GenBank/DDBJ databases">
        <title>Whole-Genome Sequence of Candidatus Oderbacter manganicum from the National Park Lower Oder Valley, Germany.</title>
        <authorList>
            <person name="Braun B."/>
            <person name="Liere K."/>
            <person name="Szewzyk U."/>
        </authorList>
    </citation>
    <scope>NUCLEOTIDE SEQUENCE [LARGE SCALE GENOMIC DNA]</scope>
    <source>
        <strain evidence="2 3">OTSz_A_272</strain>
    </source>
</reference>
<name>A0A1B1AJP6_9PROT</name>
<keyword evidence="1" id="KW-1133">Transmembrane helix</keyword>
<dbReference type="STRING" id="1759059.ATE48_13110"/>
<dbReference type="EMBL" id="CP013244">
    <property type="protein sequence ID" value="ANP46782.1"/>
    <property type="molecule type" value="Genomic_DNA"/>
</dbReference>
<keyword evidence="1" id="KW-0472">Membrane</keyword>
<dbReference type="InParanoid" id="A0A1B1AJP6"/>
<keyword evidence="1" id="KW-0812">Transmembrane</keyword>
<dbReference type="Pfam" id="PF05545">
    <property type="entry name" value="FixQ"/>
    <property type="match status" value="1"/>
</dbReference>
<evidence type="ECO:0000256" key="1">
    <source>
        <dbReference type="SAM" id="Phobius"/>
    </source>
</evidence>
<protein>
    <submittedName>
        <fullName evidence="2">Cytochrome C oxidase</fullName>
    </submittedName>
</protein>
<evidence type="ECO:0000313" key="3">
    <source>
        <dbReference type="Proteomes" id="UP000092498"/>
    </source>
</evidence>